<evidence type="ECO:0000259" key="5">
    <source>
        <dbReference type="PROSITE" id="PS50109"/>
    </source>
</evidence>
<dbReference type="InterPro" id="IPR036890">
    <property type="entry name" value="HATPase_C_sf"/>
</dbReference>
<dbReference type="Gene3D" id="3.30.565.10">
    <property type="entry name" value="Histidine kinase-like ATPase, C-terminal domain"/>
    <property type="match status" value="1"/>
</dbReference>
<sequence length="409" mass="46013">MKVAAFPKNESERLKALEALDILDTVPEKEYQEIVELASEICQSPISLVTLVDEDRQWFKAKKGLAASETSRNSAFCAHAILRPNELMEVEDTAYDERFIDNPLVLGDPNIRFYAGMPIKSESGYPLGTLCVIDTVPRKLNDFQRQALQTLANQVNKQLELREKVANLERIQRELEEQKQQLSEMGATKDRLLAIIGHDLKSPLVNIRSTISLFEDNSLSEKEIKEMFPQLASGVDSTVDLVENLLKWAHAKFGDEHTVIETVYPFQLAQEIGLLYHQAMKKKNIVFLNHLASDLAIHTDKNVLSFLFRNLISNAIKFTSNGNISVAYRKENQFHCFQIVDSGIGIPEDKLELLFSWNQKKVRKGTSGEKGTGLGLQTCQELTEKLGGTLRVESKVGHGSTFSILLPII</sequence>
<dbReference type="Proteomes" id="UP001168552">
    <property type="component" value="Unassembled WGS sequence"/>
</dbReference>
<dbReference type="SMART" id="SM00065">
    <property type="entry name" value="GAF"/>
    <property type="match status" value="1"/>
</dbReference>
<dbReference type="InterPro" id="IPR036097">
    <property type="entry name" value="HisK_dim/P_sf"/>
</dbReference>
<comment type="caution">
    <text evidence="6">The sequence shown here is derived from an EMBL/GenBank/DDBJ whole genome shotgun (WGS) entry which is preliminary data.</text>
</comment>
<organism evidence="6 7">
    <name type="scientific">Shiella aurantiaca</name>
    <dbReference type="NCBI Taxonomy" id="3058365"/>
    <lineage>
        <taxon>Bacteria</taxon>
        <taxon>Pseudomonadati</taxon>
        <taxon>Bacteroidota</taxon>
        <taxon>Cytophagia</taxon>
        <taxon>Cytophagales</taxon>
        <taxon>Shiellaceae</taxon>
        <taxon>Shiella</taxon>
    </lineage>
</organism>
<dbReference type="SMART" id="SM00388">
    <property type="entry name" value="HisKA"/>
    <property type="match status" value="1"/>
</dbReference>
<proteinExistence type="predicted"/>
<keyword evidence="6" id="KW-0808">Transferase</keyword>
<keyword evidence="3" id="KW-0597">Phosphoprotein</keyword>
<evidence type="ECO:0000256" key="3">
    <source>
        <dbReference type="ARBA" id="ARBA00022553"/>
    </source>
</evidence>
<dbReference type="Pfam" id="PF01590">
    <property type="entry name" value="GAF"/>
    <property type="match status" value="1"/>
</dbReference>
<dbReference type="CDD" id="cd00082">
    <property type="entry name" value="HisKA"/>
    <property type="match status" value="1"/>
</dbReference>
<dbReference type="RefSeq" id="WP_320002847.1">
    <property type="nucleotide sequence ID" value="NZ_JAUHJS010000001.1"/>
</dbReference>
<dbReference type="InterPro" id="IPR003594">
    <property type="entry name" value="HATPase_dom"/>
</dbReference>
<dbReference type="InterPro" id="IPR005467">
    <property type="entry name" value="His_kinase_dom"/>
</dbReference>
<feature type="domain" description="Histidine kinase" evidence="5">
    <location>
        <begin position="195"/>
        <end position="409"/>
    </location>
</feature>
<evidence type="ECO:0000256" key="2">
    <source>
        <dbReference type="ARBA" id="ARBA00012438"/>
    </source>
</evidence>
<dbReference type="InterPro" id="IPR029016">
    <property type="entry name" value="GAF-like_dom_sf"/>
</dbReference>
<dbReference type="SUPFAM" id="SSF55781">
    <property type="entry name" value="GAF domain-like"/>
    <property type="match status" value="1"/>
</dbReference>
<dbReference type="Pfam" id="PF00512">
    <property type="entry name" value="HisKA"/>
    <property type="match status" value="1"/>
</dbReference>
<dbReference type="PRINTS" id="PR00344">
    <property type="entry name" value="BCTRLSENSOR"/>
</dbReference>
<dbReference type="EMBL" id="JAUHJS010000001">
    <property type="protein sequence ID" value="MDN4164321.1"/>
    <property type="molecule type" value="Genomic_DNA"/>
</dbReference>
<dbReference type="InterPro" id="IPR004358">
    <property type="entry name" value="Sig_transdc_His_kin-like_C"/>
</dbReference>
<feature type="coiled-coil region" evidence="4">
    <location>
        <begin position="151"/>
        <end position="188"/>
    </location>
</feature>
<accession>A0ABT8F245</accession>
<name>A0ABT8F245_9BACT</name>
<dbReference type="Gene3D" id="3.30.450.40">
    <property type="match status" value="1"/>
</dbReference>
<keyword evidence="4" id="KW-0175">Coiled coil</keyword>
<dbReference type="SUPFAM" id="SSF47384">
    <property type="entry name" value="Homodimeric domain of signal transducing histidine kinase"/>
    <property type="match status" value="1"/>
</dbReference>
<dbReference type="Gene3D" id="1.10.287.130">
    <property type="match status" value="1"/>
</dbReference>
<evidence type="ECO:0000313" key="7">
    <source>
        <dbReference type="Proteomes" id="UP001168552"/>
    </source>
</evidence>
<keyword evidence="6" id="KW-0418">Kinase</keyword>
<keyword evidence="7" id="KW-1185">Reference proteome</keyword>
<dbReference type="InterPro" id="IPR003661">
    <property type="entry name" value="HisK_dim/P_dom"/>
</dbReference>
<dbReference type="Pfam" id="PF02518">
    <property type="entry name" value="HATPase_c"/>
    <property type="match status" value="1"/>
</dbReference>
<dbReference type="SMART" id="SM00387">
    <property type="entry name" value="HATPase_c"/>
    <property type="match status" value="1"/>
</dbReference>
<protein>
    <recommendedName>
        <fullName evidence="2">histidine kinase</fullName>
        <ecNumber evidence="2">2.7.13.3</ecNumber>
    </recommendedName>
</protein>
<dbReference type="GO" id="GO:0016301">
    <property type="term" value="F:kinase activity"/>
    <property type="evidence" value="ECO:0007669"/>
    <property type="project" value="UniProtKB-KW"/>
</dbReference>
<dbReference type="PROSITE" id="PS50109">
    <property type="entry name" value="HIS_KIN"/>
    <property type="match status" value="1"/>
</dbReference>
<evidence type="ECO:0000256" key="1">
    <source>
        <dbReference type="ARBA" id="ARBA00000085"/>
    </source>
</evidence>
<dbReference type="InterPro" id="IPR003018">
    <property type="entry name" value="GAF"/>
</dbReference>
<comment type="catalytic activity">
    <reaction evidence="1">
        <text>ATP + protein L-histidine = ADP + protein N-phospho-L-histidine.</text>
        <dbReference type="EC" id="2.7.13.3"/>
    </reaction>
</comment>
<evidence type="ECO:0000313" key="6">
    <source>
        <dbReference type="EMBL" id="MDN4164321.1"/>
    </source>
</evidence>
<reference evidence="6" key="1">
    <citation type="submission" date="2023-06" db="EMBL/GenBank/DDBJ databases">
        <title>Cytophagales bacterium Strain LB-30, isolated from soil.</title>
        <authorList>
            <person name="Liu B."/>
        </authorList>
    </citation>
    <scope>NUCLEOTIDE SEQUENCE</scope>
    <source>
        <strain evidence="6">LB-30</strain>
    </source>
</reference>
<evidence type="ECO:0000256" key="4">
    <source>
        <dbReference type="SAM" id="Coils"/>
    </source>
</evidence>
<dbReference type="PANTHER" id="PTHR43102:SF2">
    <property type="entry name" value="GAF DOMAIN-CONTAINING PROTEIN"/>
    <property type="match status" value="1"/>
</dbReference>
<gene>
    <name evidence="6" type="ORF">QWY31_02345</name>
</gene>
<dbReference type="EC" id="2.7.13.3" evidence="2"/>
<dbReference type="PANTHER" id="PTHR43102">
    <property type="entry name" value="SLR1143 PROTEIN"/>
    <property type="match status" value="1"/>
</dbReference>
<dbReference type="SUPFAM" id="SSF55874">
    <property type="entry name" value="ATPase domain of HSP90 chaperone/DNA topoisomerase II/histidine kinase"/>
    <property type="match status" value="1"/>
</dbReference>